<proteinExistence type="predicted"/>
<evidence type="ECO:0000313" key="2">
    <source>
        <dbReference type="Proteomes" id="UP001295684"/>
    </source>
</evidence>
<organism evidence="1 2">
    <name type="scientific">Euplotes crassus</name>
    <dbReference type="NCBI Taxonomy" id="5936"/>
    <lineage>
        <taxon>Eukaryota</taxon>
        <taxon>Sar</taxon>
        <taxon>Alveolata</taxon>
        <taxon>Ciliophora</taxon>
        <taxon>Intramacronucleata</taxon>
        <taxon>Spirotrichea</taxon>
        <taxon>Hypotrichia</taxon>
        <taxon>Euplotida</taxon>
        <taxon>Euplotidae</taxon>
        <taxon>Moneuplotes</taxon>
    </lineage>
</organism>
<reference evidence="1" key="1">
    <citation type="submission" date="2023-07" db="EMBL/GenBank/DDBJ databases">
        <authorList>
            <consortium name="AG Swart"/>
            <person name="Singh M."/>
            <person name="Singh A."/>
            <person name="Seah K."/>
            <person name="Emmerich C."/>
        </authorList>
    </citation>
    <scope>NUCLEOTIDE SEQUENCE</scope>
    <source>
        <strain evidence="1">DP1</strain>
    </source>
</reference>
<keyword evidence="2" id="KW-1185">Reference proteome</keyword>
<dbReference type="EMBL" id="CAMPGE010014658">
    <property type="protein sequence ID" value="CAI2373315.1"/>
    <property type="molecule type" value="Genomic_DNA"/>
</dbReference>
<evidence type="ECO:0000313" key="1">
    <source>
        <dbReference type="EMBL" id="CAI2373315.1"/>
    </source>
</evidence>
<dbReference type="Proteomes" id="UP001295684">
    <property type="component" value="Unassembled WGS sequence"/>
</dbReference>
<comment type="caution">
    <text evidence="1">The sequence shown here is derived from an EMBL/GenBank/DDBJ whole genome shotgun (WGS) entry which is preliminary data.</text>
</comment>
<dbReference type="AlphaFoldDB" id="A0AAD1XIS3"/>
<protein>
    <submittedName>
        <fullName evidence="1">Uncharacterized protein</fullName>
    </submittedName>
</protein>
<name>A0AAD1XIS3_EUPCR</name>
<gene>
    <name evidence="1" type="ORF">ECRASSUSDP1_LOCUS14657</name>
</gene>
<sequence length="64" mass="7802">MLKEFRTKKKAFKTLNIAKNLSEEGYSVHKARFRLCIKKLEILPRLNVLKFQNQRKKLKRNHYN</sequence>
<accession>A0AAD1XIS3</accession>